<accession>A0A0E9WI31</accession>
<dbReference type="AlphaFoldDB" id="A0A0E9WI31"/>
<protein>
    <submittedName>
        <fullName evidence="1">Uncharacterized protein</fullName>
    </submittedName>
</protein>
<dbReference type="EMBL" id="GBXM01018565">
    <property type="protein sequence ID" value="JAH90012.1"/>
    <property type="molecule type" value="Transcribed_RNA"/>
</dbReference>
<reference evidence="1" key="2">
    <citation type="journal article" date="2015" name="Fish Shellfish Immunol.">
        <title>Early steps in the European eel (Anguilla anguilla)-Vibrio vulnificus interaction in the gills: Role of the RtxA13 toxin.</title>
        <authorList>
            <person name="Callol A."/>
            <person name="Pajuelo D."/>
            <person name="Ebbesson L."/>
            <person name="Teles M."/>
            <person name="MacKenzie S."/>
            <person name="Amaro C."/>
        </authorList>
    </citation>
    <scope>NUCLEOTIDE SEQUENCE</scope>
</reference>
<name>A0A0E9WI31_ANGAN</name>
<sequence length="44" mass="4774">MVESWPQCGCSHSSHLKLIGFMLLTPPPLMQSQNGCLTMVPSAD</sequence>
<organism evidence="1">
    <name type="scientific">Anguilla anguilla</name>
    <name type="common">European freshwater eel</name>
    <name type="synonym">Muraena anguilla</name>
    <dbReference type="NCBI Taxonomy" id="7936"/>
    <lineage>
        <taxon>Eukaryota</taxon>
        <taxon>Metazoa</taxon>
        <taxon>Chordata</taxon>
        <taxon>Craniata</taxon>
        <taxon>Vertebrata</taxon>
        <taxon>Euteleostomi</taxon>
        <taxon>Actinopterygii</taxon>
        <taxon>Neopterygii</taxon>
        <taxon>Teleostei</taxon>
        <taxon>Anguilliformes</taxon>
        <taxon>Anguillidae</taxon>
        <taxon>Anguilla</taxon>
    </lineage>
</organism>
<proteinExistence type="predicted"/>
<reference evidence="1" key="1">
    <citation type="submission" date="2014-11" db="EMBL/GenBank/DDBJ databases">
        <authorList>
            <person name="Amaro Gonzalez C."/>
        </authorList>
    </citation>
    <scope>NUCLEOTIDE SEQUENCE</scope>
</reference>
<evidence type="ECO:0000313" key="1">
    <source>
        <dbReference type="EMBL" id="JAH90012.1"/>
    </source>
</evidence>